<dbReference type="SUPFAM" id="SSF58104">
    <property type="entry name" value="Methyl-accepting chemotaxis protein (MCP) signaling domain"/>
    <property type="match status" value="1"/>
</dbReference>
<dbReference type="Gene3D" id="1.10.287.950">
    <property type="entry name" value="Methyl-accepting chemotaxis protein"/>
    <property type="match status" value="1"/>
</dbReference>
<dbReference type="InterPro" id="IPR004090">
    <property type="entry name" value="Chemotax_Me-accpt_rcpt"/>
</dbReference>
<organism evidence="9 10">
    <name type="scientific">Vibrio zhugei</name>
    <dbReference type="NCBI Taxonomy" id="2479546"/>
    <lineage>
        <taxon>Bacteria</taxon>
        <taxon>Pseudomonadati</taxon>
        <taxon>Pseudomonadota</taxon>
        <taxon>Gammaproteobacteria</taxon>
        <taxon>Vibrionales</taxon>
        <taxon>Vibrionaceae</taxon>
        <taxon>Vibrio</taxon>
    </lineage>
</organism>
<evidence type="ECO:0000256" key="4">
    <source>
        <dbReference type="PROSITE-ProRule" id="PRU00284"/>
    </source>
</evidence>
<keyword evidence="6" id="KW-1133">Transmembrane helix</keyword>
<keyword evidence="5" id="KW-0175">Coiled coil</keyword>
<evidence type="ECO:0000256" key="3">
    <source>
        <dbReference type="ARBA" id="ARBA00029447"/>
    </source>
</evidence>
<evidence type="ECO:0000259" key="8">
    <source>
        <dbReference type="PROSITE" id="PS50885"/>
    </source>
</evidence>
<feature type="domain" description="HAMP" evidence="8">
    <location>
        <begin position="337"/>
        <end position="389"/>
    </location>
</feature>
<dbReference type="PANTHER" id="PTHR32089:SF70">
    <property type="entry name" value="ENERGY TAXIS MODULATING METHYL ACCEPTING SENSORY TRANSDUCER"/>
    <property type="match status" value="1"/>
</dbReference>
<reference evidence="10" key="1">
    <citation type="journal article" date="2019" name="Int. J. Syst. Evol. Microbiol.">
        <title>The Global Catalogue of Microorganisms (GCM) 10K type strain sequencing project: providing services to taxonomists for standard genome sequencing and annotation.</title>
        <authorList>
            <consortium name="The Broad Institute Genomics Platform"/>
            <consortium name="The Broad Institute Genome Sequencing Center for Infectious Disease"/>
            <person name="Wu L."/>
            <person name="Ma J."/>
        </authorList>
    </citation>
    <scope>NUCLEOTIDE SEQUENCE [LARGE SCALE GENOMIC DNA]</scope>
    <source>
        <strain evidence="10">KCTC 62784</strain>
    </source>
</reference>
<evidence type="ECO:0000259" key="7">
    <source>
        <dbReference type="PROSITE" id="PS50111"/>
    </source>
</evidence>
<dbReference type="Pfam" id="PF00015">
    <property type="entry name" value="MCPsignal"/>
    <property type="match status" value="1"/>
</dbReference>
<evidence type="ECO:0000256" key="6">
    <source>
        <dbReference type="SAM" id="Phobius"/>
    </source>
</evidence>
<dbReference type="CDD" id="cd06225">
    <property type="entry name" value="HAMP"/>
    <property type="match status" value="1"/>
</dbReference>
<dbReference type="Proteomes" id="UP001595384">
    <property type="component" value="Unassembled WGS sequence"/>
</dbReference>
<evidence type="ECO:0000256" key="5">
    <source>
        <dbReference type="SAM" id="Coils"/>
    </source>
</evidence>
<proteinExistence type="inferred from homology"/>
<dbReference type="InterPro" id="IPR003660">
    <property type="entry name" value="HAMP_dom"/>
</dbReference>
<feature type="transmembrane region" description="Helical" evidence="6">
    <location>
        <begin position="312"/>
        <end position="339"/>
    </location>
</feature>
<dbReference type="EMBL" id="JBHRSE010000061">
    <property type="protein sequence ID" value="MFC3024057.1"/>
    <property type="molecule type" value="Genomic_DNA"/>
</dbReference>
<comment type="subcellular location">
    <subcellularLocation>
        <location evidence="1">Membrane</location>
    </subcellularLocation>
</comment>
<dbReference type="PROSITE" id="PS50885">
    <property type="entry name" value="HAMP"/>
    <property type="match status" value="1"/>
</dbReference>
<feature type="coiled-coil region" evidence="5">
    <location>
        <begin position="99"/>
        <end position="137"/>
    </location>
</feature>
<evidence type="ECO:0000313" key="9">
    <source>
        <dbReference type="EMBL" id="MFC3024057.1"/>
    </source>
</evidence>
<feature type="transmembrane region" description="Helical" evidence="6">
    <location>
        <begin position="6"/>
        <end position="29"/>
    </location>
</feature>
<dbReference type="SMART" id="SM00304">
    <property type="entry name" value="HAMP"/>
    <property type="match status" value="2"/>
</dbReference>
<dbReference type="PROSITE" id="PS50111">
    <property type="entry name" value="CHEMOTAXIS_TRANSDUC_2"/>
    <property type="match status" value="1"/>
</dbReference>
<keyword evidence="6" id="KW-0472">Membrane</keyword>
<accession>A0ABV7C7N8</accession>
<dbReference type="PRINTS" id="PR00260">
    <property type="entry name" value="CHEMTRNSDUCR"/>
</dbReference>
<comment type="similarity">
    <text evidence="3">Belongs to the methyl-accepting chemotaxis (MCP) protein family.</text>
</comment>
<dbReference type="PANTHER" id="PTHR32089">
    <property type="entry name" value="METHYL-ACCEPTING CHEMOTAXIS PROTEIN MCPB"/>
    <property type="match status" value="1"/>
</dbReference>
<feature type="domain" description="Methyl-accepting transducer" evidence="7">
    <location>
        <begin position="394"/>
        <end position="630"/>
    </location>
</feature>
<protein>
    <submittedName>
        <fullName evidence="9">Methyl-accepting chemotaxis protein</fullName>
    </submittedName>
</protein>
<dbReference type="SMART" id="SM00283">
    <property type="entry name" value="MA"/>
    <property type="match status" value="1"/>
</dbReference>
<sequence length="666" mass="73748">MYLSLIHRVIAGFAVVIFLVLGISVSAYLSQNKMAAQLQLTSTVLPGMLDNANALLVDIQNINRITLSHANANDATHRQALEVGFHQAVDQYHQSYQSLAQKLQTHRSLQTQLSEINQQATRVIEQATQHLKLQNEKEAVRQASSSELTAFESGWKTMARDLGALNSEAEWNNKQMAVIDLDVAESKGKNVQGLLQKVMLVDDQSAITAITDQLNEYLSEFTTRLNNVMKAMPESKSTLQKYVDLLHRTVSEPQGLLHQHVRYLSLQQQSQRELQTMSRNVDTIIDHAETLTEKVRSIATQARHTADSQAQFSIWSILISALIAIIVAVFVAVTVVYSIKSPLAVMTKALNELSQGNLTWRIKETFRSEMGVVVRDINALGEQLHQVIGTMHDSSRTLSRVATDSHTMIDKIHRDLVTQDKQTNSMAAAVTEMETAVNEVAKYSGDTSQEVEQVTRLANHNIENMQSNLQYIESLKTSLDEASSLITTLSQETESINQVIEMIQNVSEQTNLLALNAAIEAARAGESGRGFAVVADEVRTLATHSRESADEINSKVLALQKKARDAVTLMTENQEYADQSVTQTQETHQSLTSMINRLAAINDMSRSIAVSCEQQSVVAKDVAENIVNISDMANTMTQDSNTLAQHSHSLDELAKEQGMLVAKFTI</sequence>
<keyword evidence="10" id="KW-1185">Reference proteome</keyword>
<evidence type="ECO:0000256" key="1">
    <source>
        <dbReference type="ARBA" id="ARBA00004370"/>
    </source>
</evidence>
<gene>
    <name evidence="9" type="ORF">ACFODT_09475</name>
</gene>
<dbReference type="Pfam" id="PF00672">
    <property type="entry name" value="HAMP"/>
    <property type="match status" value="1"/>
</dbReference>
<keyword evidence="6" id="KW-0812">Transmembrane</keyword>
<comment type="caution">
    <text evidence="9">The sequence shown here is derived from an EMBL/GenBank/DDBJ whole genome shotgun (WGS) entry which is preliminary data.</text>
</comment>
<keyword evidence="2 4" id="KW-0807">Transducer</keyword>
<evidence type="ECO:0000256" key="2">
    <source>
        <dbReference type="ARBA" id="ARBA00023224"/>
    </source>
</evidence>
<name>A0ABV7C7N8_9VIBR</name>
<dbReference type="RefSeq" id="WP_123014579.1">
    <property type="nucleotide sequence ID" value="NZ_AP024912.1"/>
</dbReference>
<dbReference type="InterPro" id="IPR004089">
    <property type="entry name" value="MCPsignal_dom"/>
</dbReference>
<evidence type="ECO:0000313" key="10">
    <source>
        <dbReference type="Proteomes" id="UP001595384"/>
    </source>
</evidence>